<proteinExistence type="predicted"/>
<dbReference type="RefSeq" id="WP_011469274.1">
    <property type="nucleotide sequence ID" value="NC_007912.1"/>
</dbReference>
<dbReference type="InterPro" id="IPR010221">
    <property type="entry name" value="VCBS_dom"/>
</dbReference>
<evidence type="ECO:0000256" key="2">
    <source>
        <dbReference type="SAM" id="SignalP"/>
    </source>
</evidence>
<dbReference type="EMBL" id="CP000282">
    <property type="protein sequence ID" value="ABD82058.1"/>
    <property type="molecule type" value="Genomic_DNA"/>
</dbReference>
<sequence length="671" mass="69648">MKMKTQALALSALCMAMVGCGGSSSSDNGGEADIRFPFDGEITLSGDTDPGATLTAVVTDANGISGSISYVWTSGDTVITSATGSTYVIADSDQGNSISVTATYTDDDNFDESVFASVTIEAAATPATFAGLTATVSNEATEALTGTVTVTDPNTGEATIVALTDAMTTYGTFSITAEGSWSYTLDTSADAVANLTSTDDPLLDSIELESADGTTANLVITITGAEVSGPVTSQVARITDNSTDDTGELRYALPSAQLAGKITVSFLKDLDTLGSDDTIKDAYITLYNTDTSTSGGKAILDLRIQDDNFAIRDQDGIDVMNAFTPGQWQDVEITWEAADDASAPVLNILIDGVAVTSVPYTGSSTAIGGVTHVAFRFADNSRTVTGTYNIDNLFIYSDTAGTALVFSDDFEGYSVDDSLDTDNANSPYNSSTFEAVVAVMEVPGDDSGSGGSGDTSGPGTAGNKYAEIIDTSTDDTGELRYALPAAQLAGKLNVSFLKDLDTLGSDDTIKDAYITLYNTDTSTSGGKAILDLRIQDDNFAIRDQDGIDVMNAFTPGQWQDVEVTWEAADASSAPVLNILIDGVAVTSVPYTGSATAVGGVTHIAFRFADNSRTVTGTFNVDDIKIYSDTAGTALVFEDSFESGYNTGDSLDTDNGSSPYHSATSEAVVAEE</sequence>
<dbReference type="eggNOG" id="COG2911">
    <property type="taxonomic scope" value="Bacteria"/>
</dbReference>
<organism evidence="3 4">
    <name type="scientific">Saccharophagus degradans (strain 2-40 / ATCC 43961 / DSM 17024)</name>
    <dbReference type="NCBI Taxonomy" id="203122"/>
    <lineage>
        <taxon>Bacteria</taxon>
        <taxon>Pseudomonadati</taxon>
        <taxon>Pseudomonadota</taxon>
        <taxon>Gammaproteobacteria</taxon>
        <taxon>Cellvibrionales</taxon>
        <taxon>Cellvibrionaceae</taxon>
        <taxon>Saccharophagus</taxon>
    </lineage>
</organism>
<feature type="signal peptide" evidence="2">
    <location>
        <begin position="1"/>
        <end position="25"/>
    </location>
</feature>
<feature type="compositionally biased region" description="Polar residues" evidence="1">
    <location>
        <begin position="646"/>
        <end position="664"/>
    </location>
</feature>
<dbReference type="KEGG" id="sde:Sde_2801"/>
<dbReference type="AlphaFoldDB" id="Q21GX1"/>
<evidence type="ECO:0000313" key="3">
    <source>
        <dbReference type="EMBL" id="ABD82058.1"/>
    </source>
</evidence>
<dbReference type="OrthoDB" id="9796530at2"/>
<protein>
    <submittedName>
        <fullName evidence="3">VCBS domain protein</fullName>
    </submittedName>
</protein>
<evidence type="ECO:0000256" key="1">
    <source>
        <dbReference type="SAM" id="MobiDB-lite"/>
    </source>
</evidence>
<feature type="region of interest" description="Disordered" evidence="1">
    <location>
        <begin position="646"/>
        <end position="671"/>
    </location>
</feature>
<dbReference type="STRING" id="203122.Sde_2801"/>
<accession>Q21GX1</accession>
<dbReference type="Gene3D" id="2.60.40.10">
    <property type="entry name" value="Immunoglobulins"/>
    <property type="match status" value="1"/>
</dbReference>
<reference evidence="3 4" key="1">
    <citation type="journal article" date="2008" name="PLoS Genet.">
        <title>Complete genome sequence of the complex carbohydrate-degrading marine bacterium, Saccharophagus degradans strain 2-40 T.</title>
        <authorList>
            <person name="Weiner R.M."/>
            <person name="Taylor L.E.II."/>
            <person name="Henrissat B."/>
            <person name="Hauser L."/>
            <person name="Land M."/>
            <person name="Coutinho P.M."/>
            <person name="Rancurel C."/>
            <person name="Saunders E.H."/>
            <person name="Longmire A.G."/>
            <person name="Zhang H."/>
            <person name="Bayer E.A."/>
            <person name="Gilbert H.J."/>
            <person name="Larimer F."/>
            <person name="Zhulin I.B."/>
            <person name="Ekborg N.A."/>
            <person name="Lamed R."/>
            <person name="Richardson P.M."/>
            <person name="Borovok I."/>
            <person name="Hutcheson S."/>
        </authorList>
    </citation>
    <scope>NUCLEOTIDE SEQUENCE [LARGE SCALE GENOMIC DNA]</scope>
    <source>
        <strain evidence="4">2-40 / ATCC 43961 / DSM 17024</strain>
    </source>
</reference>
<feature type="chain" id="PRO_5004200020" evidence="2">
    <location>
        <begin position="26"/>
        <end position="671"/>
    </location>
</feature>
<evidence type="ECO:0000313" key="4">
    <source>
        <dbReference type="Proteomes" id="UP000001947"/>
    </source>
</evidence>
<dbReference type="HOGENOM" id="CLU_409316_0_0_6"/>
<dbReference type="GeneID" id="98614454"/>
<keyword evidence="4" id="KW-1185">Reference proteome</keyword>
<gene>
    <name evidence="3" type="ordered locus">Sde_2801</name>
</gene>
<dbReference type="NCBIfam" id="TIGR01965">
    <property type="entry name" value="VCBS_repeat"/>
    <property type="match status" value="1"/>
</dbReference>
<keyword evidence="2" id="KW-0732">Signal</keyword>
<name>Q21GX1_SACD2</name>
<dbReference type="PROSITE" id="PS51257">
    <property type="entry name" value="PROKAR_LIPOPROTEIN"/>
    <property type="match status" value="1"/>
</dbReference>
<dbReference type="Proteomes" id="UP000001947">
    <property type="component" value="Chromosome"/>
</dbReference>
<dbReference type="InterPro" id="IPR013783">
    <property type="entry name" value="Ig-like_fold"/>
</dbReference>